<dbReference type="RefSeq" id="WP_123228042.1">
    <property type="nucleotide sequence ID" value="NZ_RJSE01000007.1"/>
</dbReference>
<organism evidence="1 2">
    <name type="scientific">Nocardioides marmoriginsengisoli</name>
    <dbReference type="NCBI Taxonomy" id="661483"/>
    <lineage>
        <taxon>Bacteria</taxon>
        <taxon>Bacillati</taxon>
        <taxon>Actinomycetota</taxon>
        <taxon>Actinomycetes</taxon>
        <taxon>Propionibacteriales</taxon>
        <taxon>Nocardioidaceae</taxon>
        <taxon>Nocardioides</taxon>
    </lineage>
</organism>
<dbReference type="OrthoDB" id="4476062at2"/>
<comment type="caution">
    <text evidence="1">The sequence shown here is derived from an EMBL/GenBank/DDBJ whole genome shotgun (WGS) entry which is preliminary data.</text>
</comment>
<dbReference type="AlphaFoldDB" id="A0A3N0CH40"/>
<dbReference type="CDD" id="cd21650">
    <property type="entry name" value="CrtA-like"/>
    <property type="match status" value="1"/>
</dbReference>
<name>A0A3N0CH40_9ACTN</name>
<dbReference type="InterPro" id="IPR049574">
    <property type="entry name" value="CrtA-like"/>
</dbReference>
<evidence type="ECO:0000313" key="1">
    <source>
        <dbReference type="EMBL" id="RNL62748.1"/>
    </source>
</evidence>
<keyword evidence="2" id="KW-1185">Reference proteome</keyword>
<protein>
    <recommendedName>
        <fullName evidence="3">Spheroidene monooxygenase</fullName>
    </recommendedName>
</protein>
<dbReference type="EMBL" id="RJSE01000007">
    <property type="protein sequence ID" value="RNL62748.1"/>
    <property type="molecule type" value="Genomic_DNA"/>
</dbReference>
<accession>A0A3N0CH40</accession>
<sequence length="243" mass="26382">MSQADYLTIDVFEKPSLSAARWKRSVRDAISRGVDGLRSATVNHANNGTHALIPRVFPAGRALVAAWESPEAAAAAWTGPLKVALDGPERFSLDGEVVRFRVATPGDHWHGWTPRTDGAEPLDTGEPMIAIVHGIVNRGHLHKFLRNNLHAASRAAHHPGHRGSVDISSQLPFEHTSISLWKSLRTAQEYAYQPGGHAFAMKSSLETNMHRVGCYLQVRPLASTGSLGIDTAPFPTLPPAFRG</sequence>
<evidence type="ECO:0008006" key="3">
    <source>
        <dbReference type="Google" id="ProtNLM"/>
    </source>
</evidence>
<proteinExistence type="predicted"/>
<reference evidence="1 2" key="1">
    <citation type="submission" date="2018-11" db="EMBL/GenBank/DDBJ databases">
        <authorList>
            <person name="Li F."/>
        </authorList>
    </citation>
    <scope>NUCLEOTIDE SEQUENCE [LARGE SCALE GENOMIC DNA]</scope>
    <source>
        <strain evidence="1 2">Gsoil 097</strain>
    </source>
</reference>
<gene>
    <name evidence="1" type="ORF">EFK50_13450</name>
</gene>
<evidence type="ECO:0000313" key="2">
    <source>
        <dbReference type="Proteomes" id="UP000267128"/>
    </source>
</evidence>
<dbReference type="Proteomes" id="UP000267128">
    <property type="component" value="Unassembled WGS sequence"/>
</dbReference>